<proteinExistence type="predicted"/>
<evidence type="ECO:0000313" key="3">
    <source>
        <dbReference type="Proteomes" id="UP000036176"/>
    </source>
</evidence>
<keyword evidence="3" id="KW-1185">Reference proteome</keyword>
<sequence length="54" mass="5610" precursor="true">MYSASLPASSTRLLPTSSRGSVVSSQACASSDIATPTSTRSMPNRQVFCTKSTP</sequence>
<organism evidence="2 3">
    <name type="scientific">Mycolicibacterium chubuense</name>
    <name type="common">Mycobacterium chubuense</name>
    <dbReference type="NCBI Taxonomy" id="1800"/>
    <lineage>
        <taxon>Bacteria</taxon>
        <taxon>Bacillati</taxon>
        <taxon>Actinomycetota</taxon>
        <taxon>Actinomycetes</taxon>
        <taxon>Mycobacteriales</taxon>
        <taxon>Mycobacteriaceae</taxon>
        <taxon>Mycolicibacterium</taxon>
    </lineage>
</organism>
<dbReference type="EMBL" id="JYNX01000018">
    <property type="protein sequence ID" value="KMO84217.1"/>
    <property type="molecule type" value="Genomic_DNA"/>
</dbReference>
<name>A0A0J6WR48_MYCCU</name>
<comment type="caution">
    <text evidence="2">The sequence shown here is derived from an EMBL/GenBank/DDBJ whole genome shotgun (WGS) entry which is preliminary data.</text>
</comment>
<accession>A0A0J6WR48</accession>
<evidence type="ECO:0000313" key="2">
    <source>
        <dbReference type="EMBL" id="KMO84217.1"/>
    </source>
</evidence>
<evidence type="ECO:0000256" key="1">
    <source>
        <dbReference type="SAM" id="MobiDB-lite"/>
    </source>
</evidence>
<dbReference type="Proteomes" id="UP000036176">
    <property type="component" value="Unassembled WGS sequence"/>
</dbReference>
<gene>
    <name evidence="2" type="ORF">MCHUDSM44219_00809</name>
</gene>
<protein>
    <submittedName>
        <fullName evidence="2">Uncharacterized protein</fullName>
    </submittedName>
</protein>
<reference evidence="2 3" key="1">
    <citation type="journal article" date="2015" name="Genome Biol. Evol.">
        <title>Characterization of Three Mycobacterium spp. with Potential Use in Bioremediation by Genome Sequencing and Comparative Genomics.</title>
        <authorList>
            <person name="Das S."/>
            <person name="Pettersson B.M."/>
            <person name="Behra P.R."/>
            <person name="Ramesh M."/>
            <person name="Dasgupta S."/>
            <person name="Bhattacharya A."/>
            <person name="Kirsebom L.A."/>
        </authorList>
    </citation>
    <scope>NUCLEOTIDE SEQUENCE [LARGE SCALE GENOMIC DNA]</scope>
    <source>
        <strain evidence="2 3">DSM 44219</strain>
    </source>
</reference>
<dbReference type="AlphaFoldDB" id="A0A0J6WR48"/>
<feature type="region of interest" description="Disordered" evidence="1">
    <location>
        <begin position="1"/>
        <end position="54"/>
    </location>
</feature>